<dbReference type="GO" id="GO:0031505">
    <property type="term" value="P:fungal-type cell wall organization"/>
    <property type="evidence" value="ECO:0000315"/>
    <property type="project" value="CGD"/>
</dbReference>
<evidence type="ECO:0000256" key="2">
    <source>
        <dbReference type="ARBA" id="ARBA00022448"/>
    </source>
</evidence>
<dbReference type="InterPro" id="IPR005606">
    <property type="entry name" value="Sec20"/>
</dbReference>
<name>A0A1D8PPX8_CANAL</name>
<keyword evidence="8 10" id="KW-0472">Membrane</keyword>
<evidence type="ECO:0000256" key="9">
    <source>
        <dbReference type="ARBA" id="ARBA00037934"/>
    </source>
</evidence>
<keyword evidence="3 10" id="KW-0812">Transmembrane</keyword>
<reference evidence="13 14" key="1">
    <citation type="journal article" date="2004" name="Proc. Natl. Acad. Sci. U.S.A.">
        <title>The diploid genome sequence of Candida albicans.</title>
        <authorList>
            <person name="Jones T."/>
            <person name="Federspiel N.A."/>
            <person name="Chibana H."/>
            <person name="Dungan J."/>
            <person name="Kalman S."/>
            <person name="Magee B.B."/>
            <person name="Newport G."/>
            <person name="Thorstenson Y.R."/>
            <person name="Agabian N."/>
            <person name="Magee P.T."/>
            <person name="Davis R.W."/>
            <person name="Scherer S."/>
        </authorList>
    </citation>
    <scope>NUCLEOTIDE SEQUENCE [LARGE SCALE GENOMIC DNA]</scope>
    <source>
        <strain evidence="14">SC5314 / ATCC MYA-2876</strain>
    </source>
</reference>
<dbReference type="GeneID" id="3639206"/>
<dbReference type="KEGG" id="cal:CAALFM_C602570CA"/>
<evidence type="ECO:0000256" key="7">
    <source>
        <dbReference type="ARBA" id="ARBA00023054"/>
    </source>
</evidence>
<dbReference type="GO" id="GO:0005789">
    <property type="term" value="C:endoplasmic reticulum membrane"/>
    <property type="evidence" value="ECO:0007669"/>
    <property type="project" value="UniProtKB-SubCell"/>
</dbReference>
<evidence type="ECO:0000313" key="14">
    <source>
        <dbReference type="Proteomes" id="UP000000559"/>
    </source>
</evidence>
<dbReference type="Pfam" id="PF03908">
    <property type="entry name" value="Sec20"/>
    <property type="match status" value="1"/>
</dbReference>
<dbReference type="OrthoDB" id="46868at2759"/>
<feature type="transmembrane region" description="Helical" evidence="10">
    <location>
        <begin position="220"/>
        <end position="240"/>
    </location>
</feature>
<dbReference type="GO" id="GO:0005783">
    <property type="term" value="C:endoplasmic reticulum"/>
    <property type="evidence" value="ECO:0000314"/>
    <property type="project" value="CGD"/>
</dbReference>
<dbReference type="STRING" id="237561.A0A1D8PPX8"/>
<dbReference type="PANTHER" id="PTHR12825:SF0">
    <property type="entry name" value="VESICLE TRANSPORT PROTEIN SEC20"/>
    <property type="match status" value="1"/>
</dbReference>
<dbReference type="Proteomes" id="UP000000559">
    <property type="component" value="Chromosome 6"/>
</dbReference>
<dbReference type="EMBL" id="CP017628">
    <property type="protein sequence ID" value="AOW30190.1"/>
    <property type="molecule type" value="Genomic_DNA"/>
</dbReference>
<protein>
    <submittedName>
        <fullName evidence="13">Sec20p</fullName>
    </submittedName>
</protein>
<evidence type="ECO:0000313" key="13">
    <source>
        <dbReference type="EMBL" id="AOW30190.1"/>
    </source>
</evidence>
<dbReference type="SMR" id="A0A1D8PPX8"/>
<evidence type="ECO:0000256" key="4">
    <source>
        <dbReference type="ARBA" id="ARBA00022824"/>
    </source>
</evidence>
<dbReference type="GO" id="GO:0031201">
    <property type="term" value="C:SNARE complex"/>
    <property type="evidence" value="ECO:0000318"/>
    <property type="project" value="GO_Central"/>
</dbReference>
<dbReference type="CGD" id="CAL0000190449">
    <property type="gene designation" value="SEC20"/>
</dbReference>
<evidence type="ECO:0000256" key="1">
    <source>
        <dbReference type="ARBA" id="ARBA00004163"/>
    </source>
</evidence>
<evidence type="ECO:0000256" key="10">
    <source>
        <dbReference type="SAM" id="Phobius"/>
    </source>
</evidence>
<feature type="transmembrane region" description="Helical" evidence="10">
    <location>
        <begin position="246"/>
        <end position="263"/>
    </location>
</feature>
<dbReference type="RefSeq" id="XP_719091.2">
    <property type="nucleotide sequence ID" value="XM_713998.2"/>
</dbReference>
<dbReference type="PANTHER" id="PTHR12825">
    <property type="entry name" value="BNIP1-RELATED"/>
    <property type="match status" value="1"/>
</dbReference>
<accession>A0A1D8PPX8</accession>
<dbReference type="GO" id="GO:0005484">
    <property type="term" value="F:SNAP receptor activity"/>
    <property type="evidence" value="ECO:0007669"/>
    <property type="project" value="InterPro"/>
</dbReference>
<reference evidence="13 14" key="2">
    <citation type="journal article" date="2007" name="Genome Biol.">
        <title>Assembly of the Candida albicans genome into sixteen supercontigs aligned on the eight chromosomes.</title>
        <authorList>
            <person name="van het Hoog M."/>
            <person name="Rast T.J."/>
            <person name="Martchenko M."/>
            <person name="Grindle S."/>
            <person name="Dignard D."/>
            <person name="Hogues H."/>
            <person name="Cuomo C."/>
            <person name="Berriman M."/>
            <person name="Scherer S."/>
            <person name="Magee B.B."/>
            <person name="Whiteway M."/>
            <person name="Chibana H."/>
            <person name="Nantel A."/>
            <person name="Magee P.T."/>
        </authorList>
    </citation>
    <scope>GENOME REANNOTATION</scope>
    <source>
        <strain evidence="14">SC5314 / ATCC MYA-2876</strain>
    </source>
</reference>
<evidence type="ECO:0000256" key="8">
    <source>
        <dbReference type="ARBA" id="ARBA00023136"/>
    </source>
</evidence>
<dbReference type="GO" id="GO:0006890">
    <property type="term" value="P:retrograde vesicle-mediated transport, Golgi to endoplasmic reticulum"/>
    <property type="evidence" value="ECO:0000318"/>
    <property type="project" value="GO_Central"/>
</dbReference>
<comment type="similarity">
    <text evidence="9">Belongs to the SEC20 family.</text>
</comment>
<dbReference type="AlphaFoldDB" id="A0A1D8PPX8"/>
<dbReference type="InterPro" id="IPR056173">
    <property type="entry name" value="Sec20_C"/>
</dbReference>
<evidence type="ECO:0000313" key="12">
    <source>
        <dbReference type="CGD" id="CAL0000190449"/>
    </source>
</evidence>
<evidence type="ECO:0000256" key="3">
    <source>
        <dbReference type="ARBA" id="ARBA00022692"/>
    </source>
</evidence>
<keyword evidence="5" id="KW-0931">ER-Golgi transport</keyword>
<keyword evidence="2" id="KW-0813">Transport</keyword>
<dbReference type="OMA" id="WSFFKIF"/>
<evidence type="ECO:0000259" key="11">
    <source>
        <dbReference type="Pfam" id="PF03908"/>
    </source>
</evidence>
<keyword evidence="7" id="KW-0175">Coiled coil</keyword>
<evidence type="ECO:0000256" key="6">
    <source>
        <dbReference type="ARBA" id="ARBA00022989"/>
    </source>
</evidence>
<feature type="domain" description="Sec20 C-terminal" evidence="11">
    <location>
        <begin position="148"/>
        <end position="239"/>
    </location>
</feature>
<proteinExistence type="inferred from homology"/>
<gene>
    <name evidence="12 13" type="primary">SEC20</name>
    <name evidence="13" type="ordered locus">CAALFM_C602570CA</name>
    <name evidence="12" type="ordered locus">orf19.12972</name>
</gene>
<keyword evidence="4" id="KW-0256">Endoplasmic reticulum</keyword>
<dbReference type="VEuPathDB" id="FungiDB:C6_02570C_A"/>
<comment type="subcellular location">
    <subcellularLocation>
        <location evidence="1">Endoplasmic reticulum membrane</location>
        <topology evidence="1">Single-pass type IV membrane protein</topology>
    </subcellularLocation>
</comment>
<sequence length="332" mass="38723">MSTVYYKKLDKLQFQIYDLFSSLLQLSETEDESVYKASFDDTVQEIDSLLIAFKDLLRLLRPKDKSNKFDTYELKFHSLKHKLRELQVFINDQQQDKLHEYRIKHFHLQDSPVDTINNEFARDQLFADRSTKKTKKETEASINQQIVSQNKQITKSLQASRQLLSAGILQSELNIDNIDQQTKDLYKLNEGFIQFNDLLNRSKKIVKFIEKQDKADRQRIYLSMGFFILCCSWVVYRRILRRPLKIFLWSFFKIFNIFNWLLGGGRSKGLSASDMIVSSVIAATTEIVDYEATKTLLDTLSHAVDSNTAIDTLAMVVESLTRSSMEHIVDEL</sequence>
<evidence type="ECO:0000256" key="5">
    <source>
        <dbReference type="ARBA" id="ARBA00022892"/>
    </source>
</evidence>
<dbReference type="GO" id="GO:0016020">
    <property type="term" value="C:membrane"/>
    <property type="evidence" value="ECO:0000314"/>
    <property type="project" value="CGD"/>
</dbReference>
<dbReference type="FunCoup" id="A0A1D8PPX8">
    <property type="interactions" value="51"/>
</dbReference>
<keyword evidence="6 10" id="KW-1133">Transmembrane helix</keyword>
<reference evidence="13 14" key="3">
    <citation type="journal article" date="2013" name="Genome Biol.">
        <title>Assembly of a phased diploid Candida albicans genome facilitates allele-specific measurements and provides a simple model for repeat and indel structure.</title>
        <authorList>
            <person name="Muzzey D."/>
            <person name="Schwartz K."/>
            <person name="Weissman J.S."/>
            <person name="Sherlock G."/>
        </authorList>
    </citation>
    <scope>NUCLEOTIDE SEQUENCE [LARGE SCALE GENOMIC DNA]</scope>
    <source>
        <strain evidence="14">SC5314 / ATCC MYA-2876</strain>
    </source>
</reference>
<dbReference type="InParanoid" id="A0A1D8PPX8"/>
<dbReference type="GO" id="GO:0071466">
    <property type="term" value="P:cellular response to xenobiotic stimulus"/>
    <property type="evidence" value="ECO:0000315"/>
    <property type="project" value="CGD"/>
</dbReference>
<organism evidence="13 14">
    <name type="scientific">Candida albicans (strain SC5314 / ATCC MYA-2876)</name>
    <name type="common">Yeast</name>
    <dbReference type="NCBI Taxonomy" id="237561"/>
    <lineage>
        <taxon>Eukaryota</taxon>
        <taxon>Fungi</taxon>
        <taxon>Dikarya</taxon>
        <taxon>Ascomycota</taxon>
        <taxon>Saccharomycotina</taxon>
        <taxon>Pichiomycetes</taxon>
        <taxon>Debaryomycetaceae</taxon>
        <taxon>Candida/Lodderomyces clade</taxon>
        <taxon>Candida</taxon>
    </lineage>
</organism>
<dbReference type="eggNOG" id="ENOG502S7WD">
    <property type="taxonomic scope" value="Eukaryota"/>
</dbReference>
<keyword evidence="14" id="KW-1185">Reference proteome</keyword>